<dbReference type="EMBL" id="LT629688">
    <property type="protein sequence ID" value="SDE42651.1"/>
    <property type="molecule type" value="Genomic_DNA"/>
</dbReference>
<feature type="domain" description="WCX" evidence="2">
    <location>
        <begin position="245"/>
        <end position="318"/>
    </location>
</feature>
<accession>A0A1G7CTU9</accession>
<evidence type="ECO:0000313" key="3">
    <source>
        <dbReference type="EMBL" id="SDE42651.1"/>
    </source>
</evidence>
<dbReference type="Proteomes" id="UP000198546">
    <property type="component" value="Chromosome i"/>
</dbReference>
<dbReference type="STRING" id="675864.SAMN04489747_3374"/>
<proteinExistence type="predicted"/>
<dbReference type="Pfam" id="PF13280">
    <property type="entry name" value="WYL"/>
    <property type="match status" value="1"/>
</dbReference>
<dbReference type="RefSeq" id="WP_090595130.1">
    <property type="nucleotide sequence ID" value="NZ_LT629688.1"/>
</dbReference>
<dbReference type="Pfam" id="PF25583">
    <property type="entry name" value="WCX"/>
    <property type="match status" value="1"/>
</dbReference>
<gene>
    <name evidence="3" type="ORF">SAMN04489747_3374</name>
</gene>
<evidence type="ECO:0000259" key="2">
    <source>
        <dbReference type="Pfam" id="PF25583"/>
    </source>
</evidence>
<keyword evidence="4" id="KW-1185">Reference proteome</keyword>
<name>A0A1G7CTU9_9ACTN</name>
<dbReference type="PANTHER" id="PTHR34580">
    <property type="match status" value="1"/>
</dbReference>
<reference evidence="3 4" key="1">
    <citation type="submission" date="2016-10" db="EMBL/GenBank/DDBJ databases">
        <authorList>
            <person name="de Groot N.N."/>
        </authorList>
    </citation>
    <scope>NUCLEOTIDE SEQUENCE [LARGE SCALE GENOMIC DNA]</scope>
    <source>
        <strain evidence="3 4">MON 2.2</strain>
    </source>
</reference>
<organism evidence="3 4">
    <name type="scientific">Auraticoccus monumenti</name>
    <dbReference type="NCBI Taxonomy" id="675864"/>
    <lineage>
        <taxon>Bacteria</taxon>
        <taxon>Bacillati</taxon>
        <taxon>Actinomycetota</taxon>
        <taxon>Actinomycetes</taxon>
        <taxon>Propionibacteriales</taxon>
        <taxon>Propionibacteriaceae</taxon>
        <taxon>Auraticoccus</taxon>
    </lineage>
</organism>
<keyword evidence="3" id="KW-0647">Proteasome</keyword>
<protein>
    <submittedName>
        <fullName evidence="3">Proteasome accessory factor B</fullName>
    </submittedName>
</protein>
<dbReference type="PROSITE" id="PS52050">
    <property type="entry name" value="WYL"/>
    <property type="match status" value="1"/>
</dbReference>
<evidence type="ECO:0000313" key="4">
    <source>
        <dbReference type="Proteomes" id="UP000198546"/>
    </source>
</evidence>
<dbReference type="GO" id="GO:0000502">
    <property type="term" value="C:proteasome complex"/>
    <property type="evidence" value="ECO:0007669"/>
    <property type="project" value="UniProtKB-KW"/>
</dbReference>
<dbReference type="InterPro" id="IPR051534">
    <property type="entry name" value="CBASS_pafABC_assoc_protein"/>
</dbReference>
<dbReference type="AlphaFoldDB" id="A0A1G7CTU9"/>
<dbReference type="OrthoDB" id="3268930at2"/>
<evidence type="ECO:0000259" key="1">
    <source>
        <dbReference type="Pfam" id="PF13280"/>
    </source>
</evidence>
<sequence>MAPRKSERILNLTICLLATRRFLAKDQIRQVVEGYRGLSDSAFERTFERDKDELRAMGVPVETGSNSTYFDDELGYRIPRTDFELPSIELDADEAAVVALAAQSWQQARMASSAQSAWAKLRAAGVETDSSRIATMSPTVVAREGAFEVLWQAVLTRSVVAFDYRRRGTGPGGRRTLQPWGVTSNKGRWYVLGHDVDRGATRMFKMSRILGEPEVVAGPDAFEVPADVDVRALARSLEPAPATGEALLAVRAERAPRLRRRGRRSEEPLPERLGPGYEAWRVGYGDEGAFVTEVASFGPDVVVLEPAAVRTRVLQHLGGLVPAGQRQEQPA</sequence>
<dbReference type="PANTHER" id="PTHR34580:SF3">
    <property type="entry name" value="PROTEIN PAFB"/>
    <property type="match status" value="1"/>
</dbReference>
<feature type="domain" description="WYL" evidence="1">
    <location>
        <begin position="146"/>
        <end position="210"/>
    </location>
</feature>
<dbReference type="InterPro" id="IPR057727">
    <property type="entry name" value="WCX_dom"/>
</dbReference>
<dbReference type="InterPro" id="IPR026881">
    <property type="entry name" value="WYL_dom"/>
</dbReference>